<proteinExistence type="predicted"/>
<sequence>MHVMMLEKPMPTALYSANCPASLAGALVGPVHISGAVDSDAVVTGSVAGPSAVFGSSAEPALISEPTLGLSAWSHGVHRHSAGAVFVGGHVGHAALHGELGSVVVAGPDGPSISTHGVAPGVIIATGAHHAHLGHWW</sequence>
<evidence type="ECO:0000313" key="1">
    <source>
        <dbReference type="EMBL" id="KAH0568154.1"/>
    </source>
</evidence>
<evidence type="ECO:0000313" key="2">
    <source>
        <dbReference type="Proteomes" id="UP000826195"/>
    </source>
</evidence>
<dbReference type="EMBL" id="JAHXZJ010000001">
    <property type="protein sequence ID" value="KAH0568154.1"/>
    <property type="molecule type" value="Genomic_DNA"/>
</dbReference>
<keyword evidence="2" id="KW-1185">Reference proteome</keyword>
<dbReference type="Proteomes" id="UP000826195">
    <property type="component" value="Unassembled WGS sequence"/>
</dbReference>
<gene>
    <name evidence="1" type="ORF">KQX54_019001</name>
</gene>
<name>A0AAV7J7B5_COTGL</name>
<accession>A0AAV7J7B5</accession>
<protein>
    <submittedName>
        <fullName evidence="1">Uncharacterized protein</fullName>
    </submittedName>
</protein>
<reference evidence="1 2" key="1">
    <citation type="journal article" date="2021" name="J. Hered.">
        <title>A chromosome-level genome assembly of the parasitoid wasp, Cotesia glomerata (Hymenoptera: Braconidae).</title>
        <authorList>
            <person name="Pinto B.J."/>
            <person name="Weis J.J."/>
            <person name="Gamble T."/>
            <person name="Ode P.J."/>
            <person name="Paul R."/>
            <person name="Zaspel J.M."/>
        </authorList>
    </citation>
    <scope>NUCLEOTIDE SEQUENCE [LARGE SCALE GENOMIC DNA]</scope>
    <source>
        <strain evidence="1">CgM1</strain>
    </source>
</reference>
<organism evidence="1 2">
    <name type="scientific">Cotesia glomerata</name>
    <name type="common">Lepidopteran parasitic wasp</name>
    <name type="synonym">Apanteles glomeratus</name>
    <dbReference type="NCBI Taxonomy" id="32391"/>
    <lineage>
        <taxon>Eukaryota</taxon>
        <taxon>Metazoa</taxon>
        <taxon>Ecdysozoa</taxon>
        <taxon>Arthropoda</taxon>
        <taxon>Hexapoda</taxon>
        <taxon>Insecta</taxon>
        <taxon>Pterygota</taxon>
        <taxon>Neoptera</taxon>
        <taxon>Endopterygota</taxon>
        <taxon>Hymenoptera</taxon>
        <taxon>Apocrita</taxon>
        <taxon>Ichneumonoidea</taxon>
        <taxon>Braconidae</taxon>
        <taxon>Microgastrinae</taxon>
        <taxon>Cotesia</taxon>
    </lineage>
</organism>
<dbReference type="AlphaFoldDB" id="A0AAV7J7B5"/>
<comment type="caution">
    <text evidence="1">The sequence shown here is derived from an EMBL/GenBank/DDBJ whole genome shotgun (WGS) entry which is preliminary data.</text>
</comment>